<dbReference type="RefSeq" id="WP_232088370.1">
    <property type="nucleotide sequence ID" value="NZ_LT608333.1"/>
</dbReference>
<sequence length="599" mass="64835">MSNALQTFRDVLNGKGLIPAEIIADGKLHRCPTQAKPNKQNGAYIAHLDTPATLWWCNWESVEQGTFTDTEERTFSQAEKEALRQRQAIVKQQREDEFARRQAAAAQKAQSELNASIPCSPEHPYLQRKGIPPLGAVRQAPNGTLLIPVQDASGNVQTLQRIAPDGEKRFLTGGKVHGGHFVIQGKPEKAVAVCEGYATGASIHLACGYTVYVAFSANNLPIVAGAVRNAFPDKSILICGDNDEAGSNKGQEAAQAALARLVLPFFALGIGTDFNDLHESDGLQEVRRQLEASENHPAAVGSAPALVSLDMGEFLSMSIPERGLLLSPVLPVQGIGILYAPRGIGKTFVALSVAVAVASGGAVFDWRAPTPKRTLYVDGEMPATAMQSRLAALISGMAVPPHALKNLTLITPDLQPCPMPDLSTMSGQLALEPYLKGVDMVVLDNIATLCRTGKENEAQSWQVMQSWLLDLRRRGITVLLIHHAGKSGDQRGTSAREDIMDTVISLRRPREYSMAEGARFEVHLTKARSVLGDDAKPFEANLVTEGNALHWQIKVLEDVELETLKRLLSEGYSIRDCAEEMGKSKGAIQRLKKKLDGGN</sequence>
<dbReference type="InterPro" id="IPR006171">
    <property type="entry name" value="TOPRIM_dom"/>
</dbReference>
<dbReference type="Gene3D" id="3.40.50.300">
    <property type="entry name" value="P-loop containing nucleotide triphosphate hydrolases"/>
    <property type="match status" value="1"/>
</dbReference>
<proteinExistence type="predicted"/>
<dbReference type="SUPFAM" id="SSF52540">
    <property type="entry name" value="P-loop containing nucleoside triphosphate hydrolases"/>
    <property type="match status" value="1"/>
</dbReference>
<feature type="domain" description="Toprim" evidence="1">
    <location>
        <begin position="189"/>
        <end position="262"/>
    </location>
</feature>
<organism evidence="2">
    <name type="scientific">uncultured Desulfovibrio sp</name>
    <dbReference type="NCBI Taxonomy" id="167968"/>
    <lineage>
        <taxon>Bacteria</taxon>
        <taxon>Pseudomonadati</taxon>
        <taxon>Thermodesulfobacteriota</taxon>
        <taxon>Desulfovibrionia</taxon>
        <taxon>Desulfovibrionales</taxon>
        <taxon>Desulfovibrionaceae</taxon>
        <taxon>Desulfovibrio</taxon>
        <taxon>environmental samples</taxon>
    </lineage>
</organism>
<dbReference type="Pfam" id="PF13481">
    <property type="entry name" value="AAA_25"/>
    <property type="match status" value="1"/>
</dbReference>
<evidence type="ECO:0000259" key="1">
    <source>
        <dbReference type="SMART" id="SM00493"/>
    </source>
</evidence>
<dbReference type="AlphaFoldDB" id="A0A212LBE7"/>
<gene>
    <name evidence="2" type="ORF">KL86DES1_22219</name>
    <name evidence="3" type="ORF">KL86DES1_22313</name>
</gene>
<reference evidence="2" key="1">
    <citation type="submission" date="2016-08" db="EMBL/GenBank/DDBJ databases">
        <authorList>
            <person name="Seilhamer J.J."/>
        </authorList>
    </citation>
    <scope>NUCLEOTIDE SEQUENCE</scope>
    <source>
        <strain evidence="2">86-1</strain>
    </source>
</reference>
<evidence type="ECO:0000313" key="3">
    <source>
        <dbReference type="EMBL" id="SCM75046.1"/>
    </source>
</evidence>
<dbReference type="SMART" id="SM00493">
    <property type="entry name" value="TOPRIM"/>
    <property type="match status" value="1"/>
</dbReference>
<dbReference type="Gene3D" id="3.40.1360.10">
    <property type="match status" value="1"/>
</dbReference>
<dbReference type="InterPro" id="IPR034154">
    <property type="entry name" value="TOPRIM_DnaG/twinkle"/>
</dbReference>
<evidence type="ECO:0000313" key="2">
    <source>
        <dbReference type="EMBL" id="SCM74891.1"/>
    </source>
</evidence>
<dbReference type="Pfam" id="PF13362">
    <property type="entry name" value="Toprim_3"/>
    <property type="match status" value="1"/>
</dbReference>
<name>A0A212LBE7_9BACT</name>
<dbReference type="InterPro" id="IPR027417">
    <property type="entry name" value="P-loop_NTPase"/>
</dbReference>
<dbReference type="CDD" id="cd01029">
    <property type="entry name" value="TOPRIM_primases"/>
    <property type="match status" value="1"/>
</dbReference>
<dbReference type="EMBL" id="FMJC01000002">
    <property type="protein sequence ID" value="SCM75046.1"/>
    <property type="molecule type" value="Genomic_DNA"/>
</dbReference>
<protein>
    <recommendedName>
        <fullName evidence="1">Toprim domain-containing protein</fullName>
    </recommendedName>
</protein>
<dbReference type="EMBL" id="FMJC01000002">
    <property type="protein sequence ID" value="SCM74891.1"/>
    <property type="molecule type" value="Genomic_DNA"/>
</dbReference>
<accession>A0A212LBE7</accession>